<dbReference type="EMBL" id="CAJOBO010000780">
    <property type="protein sequence ID" value="CAF4288439.1"/>
    <property type="molecule type" value="Genomic_DNA"/>
</dbReference>
<gene>
    <name evidence="5" type="ORF">FME351_LOCUS16095</name>
    <name evidence="3" type="ORF">GRG538_LOCUS11729</name>
    <name evidence="8" type="ORF">HFQ381_LOCUS12746</name>
    <name evidence="6" type="ORF">KIK155_LOCUS15957</name>
    <name evidence="4" type="ORF">LUA448_LOCUS20265</name>
    <name evidence="10" type="ORF">QYT958_LOCUS3193</name>
    <name evidence="2" type="ORF">TIS948_LOCUS27531</name>
    <name evidence="11" type="ORF">TOA249_LOCUS13769</name>
    <name evidence="9" type="ORF">TSG867_LOCUS14921</name>
    <name evidence="7" type="ORF">UJA718_LOCUS4254</name>
</gene>
<name>A0A818BME4_9BILA</name>
<dbReference type="OrthoDB" id="10026697at2759"/>
<dbReference type="Proteomes" id="UP000663873">
    <property type="component" value="Unassembled WGS sequence"/>
</dbReference>
<evidence type="ECO:0000313" key="9">
    <source>
        <dbReference type="EMBL" id="CAF4425690.1"/>
    </source>
</evidence>
<keyword evidence="1" id="KW-0732">Signal</keyword>
<evidence type="ECO:0000256" key="1">
    <source>
        <dbReference type="SAM" id="SignalP"/>
    </source>
</evidence>
<dbReference type="EMBL" id="CAJNYD010002575">
    <property type="protein sequence ID" value="CAF3430179.1"/>
    <property type="molecule type" value="Genomic_DNA"/>
</dbReference>
<evidence type="ECO:0000313" key="10">
    <source>
        <dbReference type="EMBL" id="CAF4482877.1"/>
    </source>
</evidence>
<dbReference type="EMBL" id="CAJNYT010001580">
    <property type="protein sequence ID" value="CAF3420192.1"/>
    <property type="molecule type" value="Genomic_DNA"/>
</dbReference>
<accession>A0A818BME4</accession>
<evidence type="ECO:0000313" key="11">
    <source>
        <dbReference type="EMBL" id="CAF4647925.1"/>
    </source>
</evidence>
<dbReference type="Proteomes" id="UP000663825">
    <property type="component" value="Unassembled WGS sequence"/>
</dbReference>
<keyword evidence="13" id="KW-1185">Reference proteome</keyword>
<dbReference type="EMBL" id="CAJNYU010001982">
    <property type="protein sequence ID" value="CAF3490045.1"/>
    <property type="molecule type" value="Genomic_DNA"/>
</dbReference>
<comment type="caution">
    <text evidence="3">The sequence shown here is derived from an EMBL/GenBank/DDBJ whole genome shotgun (WGS) entry which is preliminary data.</text>
</comment>
<evidence type="ECO:0000313" key="2">
    <source>
        <dbReference type="EMBL" id="CAF3399103.1"/>
    </source>
</evidence>
<evidence type="ECO:0000313" key="5">
    <source>
        <dbReference type="EMBL" id="CAF3490045.1"/>
    </source>
</evidence>
<dbReference type="Proteomes" id="UP000663869">
    <property type="component" value="Unassembled WGS sequence"/>
</dbReference>
<dbReference type="EMBL" id="CAJOBR010000220">
    <property type="protein sequence ID" value="CAF4482877.1"/>
    <property type="molecule type" value="Genomic_DNA"/>
</dbReference>
<dbReference type="Proteomes" id="UP000663851">
    <property type="component" value="Unassembled WGS sequence"/>
</dbReference>
<dbReference type="Proteomes" id="UP000663865">
    <property type="component" value="Unassembled WGS sequence"/>
</dbReference>
<dbReference type="Proteomes" id="UP000663872">
    <property type="component" value="Unassembled WGS sequence"/>
</dbReference>
<dbReference type="EMBL" id="CAJOBQ010000850">
    <property type="protein sequence ID" value="CAF4425690.1"/>
    <property type="molecule type" value="Genomic_DNA"/>
</dbReference>
<dbReference type="EMBL" id="CAJOBS010000826">
    <property type="protein sequence ID" value="CAF4647925.1"/>
    <property type="molecule type" value="Genomic_DNA"/>
</dbReference>
<dbReference type="EMBL" id="CAJNYV010002805">
    <property type="protein sequence ID" value="CAF3504025.1"/>
    <property type="molecule type" value="Genomic_DNA"/>
</dbReference>
<feature type="chain" id="PRO_5044132411" evidence="1">
    <location>
        <begin position="19"/>
        <end position="188"/>
    </location>
</feature>
<dbReference type="Proteomes" id="UP000663862">
    <property type="component" value="Unassembled WGS sequence"/>
</dbReference>
<proteinExistence type="predicted"/>
<dbReference type="Proteomes" id="UP000663833">
    <property type="component" value="Unassembled WGS sequence"/>
</dbReference>
<dbReference type="EMBL" id="CAJOBP010000338">
    <property type="protein sequence ID" value="CAF4164016.1"/>
    <property type="molecule type" value="Genomic_DNA"/>
</dbReference>
<evidence type="ECO:0000313" key="12">
    <source>
        <dbReference type="Proteomes" id="UP000663872"/>
    </source>
</evidence>
<evidence type="ECO:0000313" key="13">
    <source>
        <dbReference type="Proteomes" id="UP000663873"/>
    </source>
</evidence>
<evidence type="ECO:0000313" key="4">
    <source>
        <dbReference type="EMBL" id="CAF3430179.1"/>
    </source>
</evidence>
<evidence type="ECO:0000313" key="3">
    <source>
        <dbReference type="EMBL" id="CAF3420192.1"/>
    </source>
</evidence>
<organism evidence="3 12">
    <name type="scientific">Rotaria socialis</name>
    <dbReference type="NCBI Taxonomy" id="392032"/>
    <lineage>
        <taxon>Eukaryota</taxon>
        <taxon>Metazoa</taxon>
        <taxon>Spiralia</taxon>
        <taxon>Gnathifera</taxon>
        <taxon>Rotifera</taxon>
        <taxon>Eurotatoria</taxon>
        <taxon>Bdelloidea</taxon>
        <taxon>Philodinida</taxon>
        <taxon>Philodinidae</taxon>
        <taxon>Rotaria</taxon>
    </lineage>
</organism>
<evidence type="ECO:0000313" key="8">
    <source>
        <dbReference type="EMBL" id="CAF4288439.1"/>
    </source>
</evidence>
<feature type="signal peptide" evidence="1">
    <location>
        <begin position="1"/>
        <end position="18"/>
    </location>
</feature>
<reference evidence="3" key="1">
    <citation type="submission" date="2021-02" db="EMBL/GenBank/DDBJ databases">
        <authorList>
            <person name="Nowell W R."/>
        </authorList>
    </citation>
    <scope>NUCLEOTIDE SEQUENCE</scope>
</reference>
<dbReference type="EMBL" id="CAJNXB010004929">
    <property type="protein sequence ID" value="CAF3399103.1"/>
    <property type="molecule type" value="Genomic_DNA"/>
</dbReference>
<evidence type="ECO:0000313" key="6">
    <source>
        <dbReference type="EMBL" id="CAF3504025.1"/>
    </source>
</evidence>
<dbReference type="Proteomes" id="UP000663848">
    <property type="component" value="Unassembled WGS sequence"/>
</dbReference>
<evidence type="ECO:0000313" key="7">
    <source>
        <dbReference type="EMBL" id="CAF4164016.1"/>
    </source>
</evidence>
<dbReference type="Proteomes" id="UP000663838">
    <property type="component" value="Unassembled WGS sequence"/>
</dbReference>
<dbReference type="AlphaFoldDB" id="A0A818BME4"/>
<protein>
    <submittedName>
        <fullName evidence="3">Uncharacterized protein</fullName>
    </submittedName>
</protein>
<sequence length="188" mass="20589">MKFILVVLIIAQLHGAFSASGSLQEQRGFLEFWDLISPVAIPIAHGIDTAIGTISNIHSSISNAVSDAIYGVTSWIGDKIPALGKRDLENDARFNLLNELTTFKASFQQSIVEIFQSFLSGNFATKLQQAISKLVTFLNTHLQKISTIITNLIPTMDGTLATQAMTSSLHVIEVIQEVIRKIHAFFSS</sequence>